<dbReference type="Proteomes" id="UP000287352">
    <property type="component" value="Unassembled WGS sequence"/>
</dbReference>
<reference evidence="2" key="1">
    <citation type="submission" date="2018-12" db="EMBL/GenBank/DDBJ databases">
        <title>Tengunoibacter tsumagoiensis gen. nov., sp. nov., Dictyobacter kobayashii sp. nov., D. alpinus sp. nov., and D. joshuensis sp. nov. and description of Dictyobacteraceae fam. nov. within the order Ktedonobacterales isolated from Tengu-no-mugimeshi.</title>
        <authorList>
            <person name="Wang C.M."/>
            <person name="Zheng Y."/>
            <person name="Sakai Y."/>
            <person name="Toyoda A."/>
            <person name="Minakuchi Y."/>
            <person name="Abe K."/>
            <person name="Yokota A."/>
            <person name="Yabe S."/>
        </authorList>
    </citation>
    <scope>NUCLEOTIDE SEQUENCE [LARGE SCALE GENOMIC DNA]</scope>
    <source>
        <strain evidence="2">Uno3</strain>
    </source>
</reference>
<evidence type="ECO:0008006" key="3">
    <source>
        <dbReference type="Google" id="ProtNLM"/>
    </source>
</evidence>
<evidence type="ECO:0000313" key="1">
    <source>
        <dbReference type="EMBL" id="GCE15784.1"/>
    </source>
</evidence>
<name>A0A402A9C6_9CHLR</name>
<evidence type="ECO:0000313" key="2">
    <source>
        <dbReference type="Proteomes" id="UP000287352"/>
    </source>
</evidence>
<proteinExistence type="predicted"/>
<organism evidence="1 2">
    <name type="scientific">Tengunoibacter tsumagoiensis</name>
    <dbReference type="NCBI Taxonomy" id="2014871"/>
    <lineage>
        <taxon>Bacteria</taxon>
        <taxon>Bacillati</taxon>
        <taxon>Chloroflexota</taxon>
        <taxon>Ktedonobacteria</taxon>
        <taxon>Ktedonobacterales</taxon>
        <taxon>Dictyobacteraceae</taxon>
        <taxon>Tengunoibacter</taxon>
    </lineage>
</organism>
<dbReference type="SUPFAM" id="SSF109854">
    <property type="entry name" value="DinB/YfiT-like putative metalloenzymes"/>
    <property type="match status" value="1"/>
</dbReference>
<keyword evidence="2" id="KW-1185">Reference proteome</keyword>
<protein>
    <recommendedName>
        <fullName evidence="3">Mycothiol-dependent maleylpyruvate isomerase metal-binding domain-containing protein</fullName>
    </recommendedName>
</protein>
<sequence>MHDLFEAFFERVCVAQLPQSKPVRPGEWTFMQTVAHITAAAEIYLHALEETVQGQTFSLPNLRARTDLARLNEQEIAKRSQLPLSVLSGSFLQALQKTAQITQHLDVSELSLPVALPIFNRSLTIAELLDMQIVHPGMLHADQLTRLVGLPPLWKQYSSEFMHRQLARFFQLMSLVYWPERGGTLQAHIKFHIAGPGGGRWSLFIQPVGTFAKEGNFHHPTVTLWSPHPHAFSSFLMGQDRMPWPILKGRMLPSGDLQLALQLGRLFNPT</sequence>
<gene>
    <name evidence="1" type="ORF">KTT_56430</name>
</gene>
<dbReference type="Gene3D" id="1.20.120.450">
    <property type="entry name" value="dinb family like domain"/>
    <property type="match status" value="1"/>
</dbReference>
<dbReference type="InterPro" id="IPR034660">
    <property type="entry name" value="DinB/YfiT-like"/>
</dbReference>
<comment type="caution">
    <text evidence="1">The sequence shown here is derived from an EMBL/GenBank/DDBJ whole genome shotgun (WGS) entry which is preliminary data.</text>
</comment>
<dbReference type="AlphaFoldDB" id="A0A402A9C6"/>
<dbReference type="EMBL" id="BIFR01000002">
    <property type="protein sequence ID" value="GCE15784.1"/>
    <property type="molecule type" value="Genomic_DNA"/>
</dbReference>
<accession>A0A402A9C6</accession>